<feature type="chain" id="PRO_5038549114" description="DUF6273 domain-containing protein" evidence="1">
    <location>
        <begin position="21"/>
        <end position="302"/>
    </location>
</feature>
<gene>
    <name evidence="3" type="ORF">IAB14_00185</name>
</gene>
<organism evidence="3 4">
    <name type="scientific">Candidatus Stercoripulliclostridium merdipullorum</name>
    <dbReference type="NCBI Taxonomy" id="2840952"/>
    <lineage>
        <taxon>Bacteria</taxon>
        <taxon>Bacillati</taxon>
        <taxon>Bacillota</taxon>
        <taxon>Clostridia</taxon>
        <taxon>Eubacteriales</taxon>
        <taxon>Candidatus Stercoripulliclostridium</taxon>
    </lineage>
</organism>
<proteinExistence type="predicted"/>
<evidence type="ECO:0000313" key="3">
    <source>
        <dbReference type="EMBL" id="HIU99516.1"/>
    </source>
</evidence>
<sequence length="302" mass="33966">MKRISKLFVLVLIVALSVLALTACGNPKDPVQRTEEDFVEFGMFPQELVSDSALRTKLTAYVTTLANNAADYLTFTYEGTNYVRIKGVDQGETYKFSSGEVIKEQYYFFKMLPIRWAILAETDTEYLLLSDRLLDVQRYVSTEFIEENTAAASAWETSDIRKYLNGEFIATAFSAEEQARLMTTQVVNDQTTTSHHIEKTATTNDKVFLLSEFDLINNDYGFGTVAHKADINRTALTTDFARARGAYYSDAEGYVGAGYYWTRSPNIYGNYASVVDYNGSAIYGMQCDASHACIRPVIRIAK</sequence>
<evidence type="ECO:0000256" key="1">
    <source>
        <dbReference type="SAM" id="SignalP"/>
    </source>
</evidence>
<reference evidence="3" key="1">
    <citation type="submission" date="2020-10" db="EMBL/GenBank/DDBJ databases">
        <authorList>
            <person name="Gilroy R."/>
        </authorList>
    </citation>
    <scope>NUCLEOTIDE SEQUENCE</scope>
    <source>
        <strain evidence="3">23406</strain>
    </source>
</reference>
<dbReference type="Proteomes" id="UP000886891">
    <property type="component" value="Unassembled WGS sequence"/>
</dbReference>
<comment type="caution">
    <text evidence="3">The sequence shown here is derived from an EMBL/GenBank/DDBJ whole genome shotgun (WGS) entry which is preliminary data.</text>
</comment>
<feature type="domain" description="DUF6273" evidence="2">
    <location>
        <begin position="129"/>
        <end position="300"/>
    </location>
</feature>
<evidence type="ECO:0000259" key="2">
    <source>
        <dbReference type="Pfam" id="PF19789"/>
    </source>
</evidence>
<feature type="signal peptide" evidence="1">
    <location>
        <begin position="1"/>
        <end position="20"/>
    </location>
</feature>
<dbReference type="EMBL" id="DVOH01000003">
    <property type="protein sequence ID" value="HIU99516.1"/>
    <property type="molecule type" value="Genomic_DNA"/>
</dbReference>
<evidence type="ECO:0000313" key="4">
    <source>
        <dbReference type="Proteomes" id="UP000886891"/>
    </source>
</evidence>
<name>A0A9D1SX68_9FIRM</name>
<dbReference type="PROSITE" id="PS51257">
    <property type="entry name" value="PROKAR_LIPOPROTEIN"/>
    <property type="match status" value="1"/>
</dbReference>
<protein>
    <recommendedName>
        <fullName evidence="2">DUF6273 domain-containing protein</fullName>
    </recommendedName>
</protein>
<keyword evidence="1" id="KW-0732">Signal</keyword>
<reference evidence="3" key="2">
    <citation type="journal article" date="2021" name="PeerJ">
        <title>Extensive microbial diversity within the chicken gut microbiome revealed by metagenomics and culture.</title>
        <authorList>
            <person name="Gilroy R."/>
            <person name="Ravi A."/>
            <person name="Getino M."/>
            <person name="Pursley I."/>
            <person name="Horton D.L."/>
            <person name="Alikhan N.F."/>
            <person name="Baker D."/>
            <person name="Gharbi K."/>
            <person name="Hall N."/>
            <person name="Watson M."/>
            <person name="Adriaenssens E.M."/>
            <person name="Foster-Nyarko E."/>
            <person name="Jarju S."/>
            <person name="Secka A."/>
            <person name="Antonio M."/>
            <person name="Oren A."/>
            <person name="Chaudhuri R.R."/>
            <person name="La Ragione R."/>
            <person name="Hildebrand F."/>
            <person name="Pallen M.J."/>
        </authorList>
    </citation>
    <scope>NUCLEOTIDE SEQUENCE</scope>
    <source>
        <strain evidence="3">23406</strain>
    </source>
</reference>
<dbReference type="InterPro" id="IPR046240">
    <property type="entry name" value="DUF6273"/>
</dbReference>
<dbReference type="Pfam" id="PF19789">
    <property type="entry name" value="DUF6273"/>
    <property type="match status" value="1"/>
</dbReference>
<accession>A0A9D1SX68</accession>
<dbReference type="AlphaFoldDB" id="A0A9D1SX68"/>